<feature type="transmembrane region" description="Helical" evidence="7">
    <location>
        <begin position="144"/>
        <end position="166"/>
    </location>
</feature>
<keyword evidence="10" id="KW-1185">Reference proteome</keyword>
<protein>
    <recommendedName>
        <fullName evidence="8">Cation/H+ exchanger transmembrane domain-containing protein</fullName>
    </recommendedName>
</protein>
<evidence type="ECO:0000256" key="5">
    <source>
        <dbReference type="ARBA" id="ARBA00023065"/>
    </source>
</evidence>
<reference evidence="10" key="1">
    <citation type="journal article" date="2019" name="Int. J. Syst. Evol. Microbiol.">
        <title>The Global Catalogue of Microorganisms (GCM) 10K type strain sequencing project: providing services to taxonomists for standard genome sequencing and annotation.</title>
        <authorList>
            <consortium name="The Broad Institute Genomics Platform"/>
            <consortium name="The Broad Institute Genome Sequencing Center for Infectious Disease"/>
            <person name="Wu L."/>
            <person name="Ma J."/>
        </authorList>
    </citation>
    <scope>NUCLEOTIDE SEQUENCE [LARGE SCALE GENOMIC DNA]</scope>
    <source>
        <strain evidence="10">JCM 18715</strain>
    </source>
</reference>
<feature type="domain" description="Cation/H+ exchanger transmembrane" evidence="8">
    <location>
        <begin position="43"/>
        <end position="416"/>
    </location>
</feature>
<evidence type="ECO:0000313" key="9">
    <source>
        <dbReference type="EMBL" id="GAA5169991.1"/>
    </source>
</evidence>
<evidence type="ECO:0000256" key="6">
    <source>
        <dbReference type="ARBA" id="ARBA00023136"/>
    </source>
</evidence>
<accession>A0ABP9R0A4</accession>
<evidence type="ECO:0000256" key="1">
    <source>
        <dbReference type="ARBA" id="ARBA00004141"/>
    </source>
</evidence>
<feature type="transmembrane region" description="Helical" evidence="7">
    <location>
        <begin position="82"/>
        <end position="103"/>
    </location>
</feature>
<dbReference type="PANTHER" id="PTHR32468:SF0">
    <property type="entry name" value="K(+)_H(+) ANTIPORTER 1"/>
    <property type="match status" value="1"/>
</dbReference>
<organism evidence="9 10">
    <name type="scientific">Viridibacterium curvum</name>
    <dbReference type="NCBI Taxonomy" id="1101404"/>
    <lineage>
        <taxon>Bacteria</taxon>
        <taxon>Pseudomonadati</taxon>
        <taxon>Pseudomonadota</taxon>
        <taxon>Betaproteobacteria</taxon>
        <taxon>Rhodocyclales</taxon>
        <taxon>Rhodocyclaceae</taxon>
        <taxon>Viridibacterium</taxon>
    </lineage>
</organism>
<comment type="subcellular location">
    <subcellularLocation>
        <location evidence="1">Membrane</location>
        <topology evidence="1">Multi-pass membrane protein</topology>
    </subcellularLocation>
</comment>
<keyword evidence="5" id="KW-0406">Ion transport</keyword>
<dbReference type="InterPro" id="IPR050794">
    <property type="entry name" value="CPA2_transporter"/>
</dbReference>
<dbReference type="EMBL" id="BAABLD010000015">
    <property type="protein sequence ID" value="GAA5169991.1"/>
    <property type="molecule type" value="Genomic_DNA"/>
</dbReference>
<gene>
    <name evidence="9" type="ORF">GCM10025770_32260</name>
</gene>
<keyword evidence="2" id="KW-0813">Transport</keyword>
<dbReference type="RefSeq" id="WP_345534137.1">
    <property type="nucleotide sequence ID" value="NZ_BAABLD010000015.1"/>
</dbReference>
<feature type="transmembrane region" description="Helical" evidence="7">
    <location>
        <begin position="332"/>
        <end position="355"/>
    </location>
</feature>
<keyword evidence="4 7" id="KW-1133">Transmembrane helix</keyword>
<name>A0ABP9R0A4_9RHOO</name>
<evidence type="ECO:0000259" key="8">
    <source>
        <dbReference type="Pfam" id="PF00999"/>
    </source>
</evidence>
<evidence type="ECO:0000256" key="7">
    <source>
        <dbReference type="SAM" id="Phobius"/>
    </source>
</evidence>
<feature type="transmembrane region" description="Helical" evidence="7">
    <location>
        <begin position="178"/>
        <end position="207"/>
    </location>
</feature>
<feature type="transmembrane region" description="Helical" evidence="7">
    <location>
        <begin position="219"/>
        <end position="237"/>
    </location>
</feature>
<proteinExistence type="predicted"/>
<evidence type="ECO:0000256" key="2">
    <source>
        <dbReference type="ARBA" id="ARBA00022448"/>
    </source>
</evidence>
<feature type="transmembrane region" description="Helical" evidence="7">
    <location>
        <begin position="249"/>
        <end position="267"/>
    </location>
</feature>
<keyword evidence="3 7" id="KW-0812">Transmembrane</keyword>
<feature type="transmembrane region" description="Helical" evidence="7">
    <location>
        <begin position="397"/>
        <end position="415"/>
    </location>
</feature>
<feature type="transmembrane region" description="Helical" evidence="7">
    <location>
        <begin position="47"/>
        <end position="70"/>
    </location>
</feature>
<evidence type="ECO:0000256" key="4">
    <source>
        <dbReference type="ARBA" id="ARBA00022989"/>
    </source>
</evidence>
<evidence type="ECO:0000313" key="10">
    <source>
        <dbReference type="Proteomes" id="UP001500547"/>
    </source>
</evidence>
<dbReference type="Pfam" id="PF00999">
    <property type="entry name" value="Na_H_Exchanger"/>
    <property type="match status" value="1"/>
</dbReference>
<feature type="transmembrane region" description="Helical" evidence="7">
    <location>
        <begin position="302"/>
        <end position="320"/>
    </location>
</feature>
<dbReference type="Proteomes" id="UP001500547">
    <property type="component" value="Unassembled WGS sequence"/>
</dbReference>
<feature type="transmembrane region" description="Helical" evidence="7">
    <location>
        <begin position="17"/>
        <end position="35"/>
    </location>
</feature>
<keyword evidence="6 7" id="KW-0472">Membrane</keyword>
<dbReference type="PANTHER" id="PTHR32468">
    <property type="entry name" value="CATION/H + ANTIPORTER"/>
    <property type="match status" value="1"/>
</dbReference>
<feature type="transmembrane region" description="Helical" evidence="7">
    <location>
        <begin position="115"/>
        <end position="138"/>
    </location>
</feature>
<dbReference type="InterPro" id="IPR038770">
    <property type="entry name" value="Na+/solute_symporter_sf"/>
</dbReference>
<dbReference type="InterPro" id="IPR006153">
    <property type="entry name" value="Cation/H_exchanger_TM"/>
</dbReference>
<comment type="caution">
    <text evidence="9">The sequence shown here is derived from an EMBL/GenBank/DDBJ whole genome shotgun (WGS) entry which is preliminary data.</text>
</comment>
<evidence type="ECO:0000256" key="3">
    <source>
        <dbReference type="ARBA" id="ARBA00022692"/>
    </source>
</evidence>
<sequence length="435" mass="46597">MSLAHAAQSSVHSAEELLAGILIQLAIIVAAGRLAGEIAVRCHQARAVGEIIVGILLGPTLFGAVAPDLFHQVFTSIPPEPMIILSQIGLILLMFEIGMEFDFGQLAHSQHQRATALVSVFGIVIPFALGLGFGYFAAPHLAPGINQMSCALFVATAFSITALPILGRILIEFKLTRAPVGVVAISAAAVNDVVGWLILMAVSALALSSFSLGAFSERLLLLLAYALTCWFIVRPLLLRLVRFEMGRKPGLPGGLLASVLSLLFISALCTYHIGIFAIFGGFMLGLLLHAERHFTEQWADRVGHFVQVLLLPVFFTFTGLRTQVGSLATLDDWLWCAALIVVATLGKFGGSYIAGRLAGSSSTDSKILGILMNTRGLMELIVLNIGLDLGFISQKLFTMLVLMALVSNIMTTPLLKRWLRRTEPSAGSTYSATAQ</sequence>
<dbReference type="Gene3D" id="1.20.1530.20">
    <property type="match status" value="1"/>
</dbReference>